<dbReference type="InterPro" id="IPR008969">
    <property type="entry name" value="CarboxyPept-like_regulatory"/>
</dbReference>
<sequence length="71" mass="7799">MQLTGEVKSSSTNHSLPYVNIGISNKTVGTVSNEKGEFRLNLNEKVSPGDTILFSYIGFKTEKYLVSDLSN</sequence>
<dbReference type="Pfam" id="PF13715">
    <property type="entry name" value="CarbopepD_reg_2"/>
    <property type="match status" value="1"/>
</dbReference>
<evidence type="ECO:0000313" key="1">
    <source>
        <dbReference type="EMBL" id="MCC4212018.1"/>
    </source>
</evidence>
<comment type="caution">
    <text evidence="1">The sequence shown here is derived from an EMBL/GenBank/DDBJ whole genome shotgun (WGS) entry which is preliminary data.</text>
</comment>
<accession>A0ABS8GTX8</accession>
<organism evidence="1 2">
    <name type="scientific">Leeuwenhoekiella parthenopeia</name>
    <dbReference type="NCBI Taxonomy" id="2890320"/>
    <lineage>
        <taxon>Bacteria</taxon>
        <taxon>Pseudomonadati</taxon>
        <taxon>Bacteroidota</taxon>
        <taxon>Flavobacteriia</taxon>
        <taxon>Flavobacteriales</taxon>
        <taxon>Flavobacteriaceae</taxon>
        <taxon>Leeuwenhoekiella</taxon>
    </lineage>
</organism>
<gene>
    <name evidence="1" type="ORF">LLW17_04745</name>
</gene>
<proteinExistence type="predicted"/>
<dbReference type="Proteomes" id="UP001197770">
    <property type="component" value="Unassembled WGS sequence"/>
</dbReference>
<dbReference type="SUPFAM" id="SSF49464">
    <property type="entry name" value="Carboxypeptidase regulatory domain-like"/>
    <property type="match status" value="1"/>
</dbReference>
<protein>
    <submittedName>
        <fullName evidence="1">Carboxypeptidase-like regulatory domain-containing protein</fullName>
    </submittedName>
</protein>
<evidence type="ECO:0000313" key="2">
    <source>
        <dbReference type="Proteomes" id="UP001197770"/>
    </source>
</evidence>
<name>A0ABS8GTX8_9FLAO</name>
<reference evidence="1 2" key="1">
    <citation type="submission" date="2021-11" db="EMBL/GenBank/DDBJ databases">
        <title>Seasonal and diel survey of microbial diversity of the Tyrrhenian coast.</title>
        <authorList>
            <person name="Gattoni G."/>
            <person name="Corral P."/>
        </authorList>
    </citation>
    <scope>NUCLEOTIDE SEQUENCE [LARGE SCALE GENOMIC DNA]</scope>
    <source>
        <strain evidence="1 2">Mr9</strain>
    </source>
</reference>
<dbReference type="EMBL" id="JAJGMW010000004">
    <property type="protein sequence ID" value="MCC4212018.1"/>
    <property type="molecule type" value="Genomic_DNA"/>
</dbReference>
<keyword evidence="2" id="KW-1185">Reference proteome</keyword>